<gene>
    <name evidence="1" type="ORF">MNB_SM-6-1177</name>
</gene>
<reference evidence="1" key="1">
    <citation type="submission" date="2016-10" db="EMBL/GenBank/DDBJ databases">
        <authorList>
            <person name="de Groot N.N."/>
        </authorList>
    </citation>
    <scope>NUCLEOTIDE SEQUENCE</scope>
</reference>
<name>A0A1W1CR05_9ZZZZ</name>
<proteinExistence type="predicted"/>
<organism evidence="1">
    <name type="scientific">hydrothermal vent metagenome</name>
    <dbReference type="NCBI Taxonomy" id="652676"/>
    <lineage>
        <taxon>unclassified sequences</taxon>
        <taxon>metagenomes</taxon>
        <taxon>ecological metagenomes</taxon>
    </lineage>
</organism>
<evidence type="ECO:0008006" key="2">
    <source>
        <dbReference type="Google" id="ProtNLM"/>
    </source>
</evidence>
<accession>A0A1W1CR05</accession>
<sequence>MVKFAICHEGHANKSLDSEIIKLLLEDLKLDVNRVAFYGFGSKSNFFKKDYGIYKNLQMEIKEQEIKKILFILDADNEEDDNIFGGYTRTVDGLRSVLNDLRLGSVSDFYISRNPNTHTGNIESLLLSTIPEEQKKCIDDFLQCSEFKAKGNDKALLKQIYKLAYPDTPYNFKHKYFNELKEKLQNLFVTE</sequence>
<evidence type="ECO:0000313" key="1">
    <source>
        <dbReference type="EMBL" id="SFV68117.1"/>
    </source>
</evidence>
<dbReference type="AlphaFoldDB" id="A0A1W1CR05"/>
<dbReference type="EMBL" id="FPHK01000115">
    <property type="protein sequence ID" value="SFV68117.1"/>
    <property type="molecule type" value="Genomic_DNA"/>
</dbReference>
<protein>
    <recommendedName>
        <fullName evidence="2">DUF4276 family protein</fullName>
    </recommendedName>
</protein>